<proteinExistence type="predicted"/>
<name>A0ACA9Y789_9ASCO</name>
<accession>A0ACA9Y789</accession>
<protein>
    <submittedName>
        <fullName evidence="1">Cytochrome b5</fullName>
    </submittedName>
</protein>
<gene>
    <name evidence="1" type="ORF">CLIB1444_04S01508</name>
</gene>
<dbReference type="EMBL" id="CALSDN010000004">
    <property type="protein sequence ID" value="CAH6720503.1"/>
    <property type="molecule type" value="Genomic_DNA"/>
</dbReference>
<organism evidence="1 2">
    <name type="scientific">[Candida] jaroonii</name>
    <dbReference type="NCBI Taxonomy" id="467808"/>
    <lineage>
        <taxon>Eukaryota</taxon>
        <taxon>Fungi</taxon>
        <taxon>Dikarya</taxon>
        <taxon>Ascomycota</taxon>
        <taxon>Saccharomycotina</taxon>
        <taxon>Pichiomycetes</taxon>
        <taxon>Debaryomycetaceae</taxon>
        <taxon>Yamadazyma</taxon>
    </lineage>
</organism>
<comment type="caution">
    <text evidence="1">The sequence shown here is derived from an EMBL/GenBank/DDBJ whole genome shotgun (WGS) entry which is preliminary data.</text>
</comment>
<keyword evidence="2" id="KW-1185">Reference proteome</keyword>
<sequence length="169" mass="20337">MTIERDKNRPNKFFTFEDVNKHFSHDDLWIIVYNKVYDVSSFIKEELHPGGAEVIIEFGGSDATEAFDDVAHSNDAYEMLEPYYIGDIVVNQQRHYHSNRKMLMEAEEKMKRLKQEKIQRAKEWKRQQQLKKMMENLTILLLLLLAFCTILFYFLLQSFKRNYYGDFFQ</sequence>
<evidence type="ECO:0000313" key="2">
    <source>
        <dbReference type="Proteomes" id="UP001152531"/>
    </source>
</evidence>
<dbReference type="Proteomes" id="UP001152531">
    <property type="component" value="Unassembled WGS sequence"/>
</dbReference>
<reference evidence="1" key="1">
    <citation type="submission" date="2022-06" db="EMBL/GenBank/DDBJ databases">
        <authorList>
            <person name="Legras J.-L."/>
            <person name="Devillers H."/>
            <person name="Grondin C."/>
        </authorList>
    </citation>
    <scope>NUCLEOTIDE SEQUENCE</scope>
    <source>
        <strain evidence="1">CLIB 1444</strain>
    </source>
</reference>
<evidence type="ECO:0000313" key="1">
    <source>
        <dbReference type="EMBL" id="CAH6720503.1"/>
    </source>
</evidence>